<feature type="transmembrane region" description="Helical" evidence="6">
    <location>
        <begin position="288"/>
        <end position="310"/>
    </location>
</feature>
<feature type="transmembrane region" description="Helical" evidence="6">
    <location>
        <begin position="216"/>
        <end position="239"/>
    </location>
</feature>
<feature type="transmembrane region" description="Helical" evidence="6">
    <location>
        <begin position="116"/>
        <end position="134"/>
    </location>
</feature>
<keyword evidence="5 6" id="KW-0472">Membrane</keyword>
<evidence type="ECO:0000313" key="7">
    <source>
        <dbReference type="EMBL" id="RJF69835.1"/>
    </source>
</evidence>
<name>A0A418V1R1_RHOPL</name>
<feature type="transmembrane region" description="Helical" evidence="6">
    <location>
        <begin position="92"/>
        <end position="109"/>
    </location>
</feature>
<protein>
    <submittedName>
        <fullName evidence="7">Branched-chain amino acid ABC transporter permease</fullName>
    </submittedName>
</protein>
<evidence type="ECO:0000256" key="5">
    <source>
        <dbReference type="ARBA" id="ARBA00023136"/>
    </source>
</evidence>
<dbReference type="AlphaFoldDB" id="A0A418V1R1"/>
<dbReference type="OrthoDB" id="9804361at2"/>
<sequence length="327" mass="34502">MTPSVPRRSWAVPALTLAAAAVAVVFGLFVTNTFVITLAGYTCAFALFALSLNLMLGGLGEVPLGQCVFFGLGAYSVGIGMVKFGLPYEVTILVGMLLSTAAAAAIGWMTLRLTGAYFSIVSWGLSGVMMVAALNLTHLTEGPLGIFGFPPIKFGPLLMTEPRSYFWVCAAVLIAMVLLLHAVRSSQFGAAIESVRQNRHLAQSIGVDVFRQRLKAFMLSAPIAALGGALCVPYTQIVTPEIFSVANTVDALLAVLIGGTGLLVGPIIGAVIFSILPYYLDLDPNVRVLVFSLLIVVIMIFAPGGLHRIIASLASRLKGGRRANSSR</sequence>
<feature type="transmembrane region" description="Helical" evidence="6">
    <location>
        <begin position="164"/>
        <end position="183"/>
    </location>
</feature>
<feature type="transmembrane region" description="Helical" evidence="6">
    <location>
        <begin position="251"/>
        <end position="276"/>
    </location>
</feature>
<keyword evidence="4 6" id="KW-1133">Transmembrane helix</keyword>
<organism evidence="7 8">
    <name type="scientific">Rhodopseudomonas palustris</name>
    <dbReference type="NCBI Taxonomy" id="1076"/>
    <lineage>
        <taxon>Bacteria</taxon>
        <taxon>Pseudomonadati</taxon>
        <taxon>Pseudomonadota</taxon>
        <taxon>Alphaproteobacteria</taxon>
        <taxon>Hyphomicrobiales</taxon>
        <taxon>Nitrobacteraceae</taxon>
        <taxon>Rhodopseudomonas</taxon>
    </lineage>
</organism>
<reference evidence="7 8" key="1">
    <citation type="submission" date="2018-09" db="EMBL/GenBank/DDBJ databases">
        <title>Draft genome sequence of Rhodopseudomonas palustris 2.1.18.</title>
        <authorList>
            <person name="Robertson S.L."/>
            <person name="Meyer T.E."/>
            <person name="Kyndt J.A."/>
        </authorList>
    </citation>
    <scope>NUCLEOTIDE SEQUENCE [LARGE SCALE GENOMIC DNA]</scope>
    <source>
        <strain evidence="7 8">2.1.18</strain>
    </source>
</reference>
<comment type="caution">
    <text evidence="7">The sequence shown here is derived from an EMBL/GenBank/DDBJ whole genome shotgun (WGS) entry which is preliminary data.</text>
</comment>
<keyword evidence="2" id="KW-1003">Cell membrane</keyword>
<dbReference type="InterPro" id="IPR001851">
    <property type="entry name" value="ABC_transp_permease"/>
</dbReference>
<dbReference type="Proteomes" id="UP000285523">
    <property type="component" value="Unassembled WGS sequence"/>
</dbReference>
<evidence type="ECO:0000256" key="3">
    <source>
        <dbReference type="ARBA" id="ARBA00022692"/>
    </source>
</evidence>
<gene>
    <name evidence="7" type="ORF">D4Q52_19145</name>
</gene>
<evidence type="ECO:0000256" key="1">
    <source>
        <dbReference type="ARBA" id="ARBA00004651"/>
    </source>
</evidence>
<accession>A0A418V1R1</accession>
<feature type="transmembrane region" description="Helical" evidence="6">
    <location>
        <begin position="36"/>
        <end position="56"/>
    </location>
</feature>
<proteinExistence type="predicted"/>
<dbReference type="GO" id="GO:0015658">
    <property type="term" value="F:branched-chain amino acid transmembrane transporter activity"/>
    <property type="evidence" value="ECO:0007669"/>
    <property type="project" value="InterPro"/>
</dbReference>
<evidence type="ECO:0000313" key="8">
    <source>
        <dbReference type="Proteomes" id="UP000285523"/>
    </source>
</evidence>
<evidence type="ECO:0000256" key="6">
    <source>
        <dbReference type="SAM" id="Phobius"/>
    </source>
</evidence>
<dbReference type="EMBL" id="QYYD01000021">
    <property type="protein sequence ID" value="RJF69835.1"/>
    <property type="molecule type" value="Genomic_DNA"/>
</dbReference>
<evidence type="ECO:0000256" key="2">
    <source>
        <dbReference type="ARBA" id="ARBA00022475"/>
    </source>
</evidence>
<dbReference type="GO" id="GO:0005886">
    <property type="term" value="C:plasma membrane"/>
    <property type="evidence" value="ECO:0007669"/>
    <property type="project" value="UniProtKB-SubCell"/>
</dbReference>
<evidence type="ECO:0000256" key="4">
    <source>
        <dbReference type="ARBA" id="ARBA00022989"/>
    </source>
</evidence>
<dbReference type="Pfam" id="PF02653">
    <property type="entry name" value="BPD_transp_2"/>
    <property type="match status" value="1"/>
</dbReference>
<comment type="subcellular location">
    <subcellularLocation>
        <location evidence="1">Cell membrane</location>
        <topology evidence="1">Multi-pass membrane protein</topology>
    </subcellularLocation>
</comment>
<dbReference type="PANTHER" id="PTHR30482">
    <property type="entry name" value="HIGH-AFFINITY BRANCHED-CHAIN AMINO ACID TRANSPORT SYSTEM PERMEASE"/>
    <property type="match status" value="1"/>
</dbReference>
<keyword evidence="3 6" id="KW-0812">Transmembrane</keyword>
<dbReference type="CDD" id="cd06581">
    <property type="entry name" value="TM_PBP1_LivM_like"/>
    <property type="match status" value="1"/>
</dbReference>
<dbReference type="PANTHER" id="PTHR30482:SF10">
    <property type="entry name" value="HIGH-AFFINITY BRANCHED-CHAIN AMINO ACID TRANSPORT PROTEIN BRAE"/>
    <property type="match status" value="1"/>
</dbReference>
<dbReference type="InterPro" id="IPR043428">
    <property type="entry name" value="LivM-like"/>
</dbReference>
<feature type="transmembrane region" description="Helical" evidence="6">
    <location>
        <begin position="12"/>
        <end position="30"/>
    </location>
</feature>